<sequence length="407" mass="45911">MPYATLRRVLVPPLDRRVLRGTMQISNATAMQQLYISRVDIEAQWVVISNPSMKNINLTHYTLTDETATRVFHFPKGYILQSGEEVTVWCVPGTNGFNSNNLLDPYLLWTSLDGALSSSPFFLRSQHVHEVLLVDGYLTEVASLQLTSNGQKTFRVNSATPQPLSYPYLNSFHFERSHGVYIFSRYWGVVSDPAYSAHFAAVAFTPVIEVARILLMYCLLAQVYLDPTGLNPLLLLLAGACDMASRFGSLYIKDGQLATFLSFSAFTVDQFQLMVIYQSLSVLYPSVQGLYSTLLTVELTLNLISLAGTPAHFFTRRRAWHRIYRLTESIIYRFPTFVTTCYVGKELFFFLLHLKAASPLFPPLVISVVLYLCIPLVVLSTTMTISRGISIAVHLLTFHTSRKQKVK</sequence>
<dbReference type="SUPFAM" id="SSF74853">
    <property type="entry name" value="Lamin A/C globular tail domain"/>
    <property type="match status" value="1"/>
</dbReference>
<keyword evidence="1" id="KW-0812">Transmembrane</keyword>
<organism evidence="3 4">
    <name type="scientific">Aphanomyces euteiches</name>
    <dbReference type="NCBI Taxonomy" id="100861"/>
    <lineage>
        <taxon>Eukaryota</taxon>
        <taxon>Sar</taxon>
        <taxon>Stramenopiles</taxon>
        <taxon>Oomycota</taxon>
        <taxon>Saprolegniomycetes</taxon>
        <taxon>Saprolegniales</taxon>
        <taxon>Verrucalvaceae</taxon>
        <taxon>Aphanomyces</taxon>
    </lineage>
</organism>
<name>A0A6G0XR68_9STRA</name>
<dbReference type="PROSITE" id="PS51841">
    <property type="entry name" value="LTD"/>
    <property type="match status" value="1"/>
</dbReference>
<dbReference type="Pfam" id="PF00932">
    <property type="entry name" value="LTD"/>
    <property type="match status" value="1"/>
</dbReference>
<comment type="caution">
    <text evidence="3">The sequence shown here is derived from an EMBL/GenBank/DDBJ whole genome shotgun (WGS) entry which is preliminary data.</text>
</comment>
<feature type="transmembrane region" description="Helical" evidence="1">
    <location>
        <begin position="289"/>
        <end position="309"/>
    </location>
</feature>
<dbReference type="AlphaFoldDB" id="A0A6G0XR68"/>
<dbReference type="InterPro" id="IPR001322">
    <property type="entry name" value="Lamin_tail_dom"/>
</dbReference>
<evidence type="ECO:0000313" key="3">
    <source>
        <dbReference type="EMBL" id="KAF0742821.1"/>
    </source>
</evidence>
<dbReference type="VEuPathDB" id="FungiDB:AeMF1_010062"/>
<keyword evidence="1" id="KW-0472">Membrane</keyword>
<evidence type="ECO:0000256" key="1">
    <source>
        <dbReference type="SAM" id="Phobius"/>
    </source>
</evidence>
<evidence type="ECO:0000259" key="2">
    <source>
        <dbReference type="PROSITE" id="PS51841"/>
    </source>
</evidence>
<feature type="transmembrane region" description="Helical" evidence="1">
    <location>
        <begin position="330"/>
        <end position="354"/>
    </location>
</feature>
<evidence type="ECO:0000313" key="4">
    <source>
        <dbReference type="Proteomes" id="UP000481153"/>
    </source>
</evidence>
<protein>
    <recommendedName>
        <fullName evidence="2">LTD domain-containing protein</fullName>
    </recommendedName>
</protein>
<accession>A0A6G0XR68</accession>
<dbReference type="InterPro" id="IPR036415">
    <property type="entry name" value="Lamin_tail_dom_sf"/>
</dbReference>
<feature type="transmembrane region" description="Helical" evidence="1">
    <location>
        <begin position="360"/>
        <end position="379"/>
    </location>
</feature>
<reference evidence="3 4" key="1">
    <citation type="submission" date="2019-07" db="EMBL/GenBank/DDBJ databases">
        <title>Genomics analysis of Aphanomyces spp. identifies a new class of oomycete effector associated with host adaptation.</title>
        <authorList>
            <person name="Gaulin E."/>
        </authorList>
    </citation>
    <scope>NUCLEOTIDE SEQUENCE [LARGE SCALE GENOMIC DNA]</scope>
    <source>
        <strain evidence="3 4">ATCC 201684</strain>
    </source>
</reference>
<proteinExistence type="predicted"/>
<dbReference type="Proteomes" id="UP000481153">
    <property type="component" value="Unassembled WGS sequence"/>
</dbReference>
<dbReference type="EMBL" id="VJMJ01000023">
    <property type="protein sequence ID" value="KAF0742821.1"/>
    <property type="molecule type" value="Genomic_DNA"/>
</dbReference>
<feature type="domain" description="LTD" evidence="2">
    <location>
        <begin position="19"/>
        <end position="148"/>
    </location>
</feature>
<gene>
    <name evidence="3" type="ORF">Ae201684_002223</name>
</gene>
<keyword evidence="4" id="KW-1185">Reference proteome</keyword>
<dbReference type="Gene3D" id="2.60.40.1260">
    <property type="entry name" value="Lamin Tail domain"/>
    <property type="match status" value="1"/>
</dbReference>
<keyword evidence="1" id="KW-1133">Transmembrane helix</keyword>